<organism evidence="13">
    <name type="scientific">candidate division WOR-3 bacterium</name>
    <dbReference type="NCBI Taxonomy" id="2052148"/>
    <lineage>
        <taxon>Bacteria</taxon>
        <taxon>Bacteria division WOR-3</taxon>
    </lineage>
</organism>
<keyword evidence="6 10" id="KW-0547">Nucleotide-binding</keyword>
<dbReference type="GO" id="GO:0004818">
    <property type="term" value="F:glutamate-tRNA ligase activity"/>
    <property type="evidence" value="ECO:0007669"/>
    <property type="project" value="UniProtKB-UniRule"/>
</dbReference>
<keyword evidence="5 10" id="KW-0436">Ligase</keyword>
<keyword evidence="9 10" id="KW-0030">Aminoacyl-tRNA synthetase</keyword>
<keyword evidence="8 10" id="KW-0648">Protein biosynthesis</keyword>
<dbReference type="EC" id="6.1.1.17" evidence="10"/>
<dbReference type="PANTHER" id="PTHR43311:SF2">
    <property type="entry name" value="GLUTAMATE--TRNA LIGASE, MITOCHONDRIAL-RELATED"/>
    <property type="match status" value="1"/>
</dbReference>
<comment type="similarity">
    <text evidence="2 10">Belongs to the class-I aminoacyl-tRNA synthetase family. Glutamate--tRNA ligase type 1 subfamily.</text>
</comment>
<dbReference type="GO" id="GO:0008270">
    <property type="term" value="F:zinc ion binding"/>
    <property type="evidence" value="ECO:0007669"/>
    <property type="project" value="InterPro"/>
</dbReference>
<evidence type="ECO:0000313" key="13">
    <source>
        <dbReference type="EMBL" id="HGK63962.1"/>
    </source>
</evidence>
<sequence length="479" mass="55582">MVRVRIAPSPTGAIHIGLARSALYNFLFARQNNGKFILRIEDTDPSRSTKESVEAILEGLKWLSLYWDEGPYFQSQRFSIYKEYAEILLKKGKAYYCYCSQERLKAEKEKALKEKRSWQYDRHCLYLSEKEKEKLEREGVPKTIRFLVPSERNVVFEDIIHGRIEKSGRDIEDFILLRADGTPTYNFACVVDDALMEITHVIRAVEHISNTFKQILLYEALNFKIPYFAHLPLILGKDGKKLSKRHGAVSIMEYKKMGILPEALVNYLALLGWSPGGDLEIFSLEEAIKLFKLEKVKKSNAIFDFQKLEWMNSEYMKRSTNERLLIGVKPFLIERNLSPDKEDEKRLLAIIEINKERSRNLNELADNIAIYLKEEITYDEESVKKFLDEKGKENLKTLLKVYENLTDFNKETTEKVLRELANNLNKKPAEFIHPLRVALTGKLVGPPIFDVVNVMGKELVIKRIKKALTVALDNYSQNN</sequence>
<feature type="domain" description="Aminoacyl-tRNA synthetase class I anticodon-binding" evidence="12">
    <location>
        <begin position="328"/>
        <end position="468"/>
    </location>
</feature>
<keyword evidence="7 10" id="KW-0067">ATP-binding</keyword>
<evidence type="ECO:0000256" key="7">
    <source>
        <dbReference type="ARBA" id="ARBA00022840"/>
    </source>
</evidence>
<feature type="short sequence motif" description="'HIGH' region" evidence="10">
    <location>
        <begin position="8"/>
        <end position="18"/>
    </location>
</feature>
<dbReference type="InterPro" id="IPR020058">
    <property type="entry name" value="Glu/Gln-tRNA-synth_Ib_cat-dom"/>
</dbReference>
<gene>
    <name evidence="10" type="primary">gltX</name>
    <name evidence="13" type="ORF">ENU74_05180</name>
</gene>
<evidence type="ECO:0000256" key="10">
    <source>
        <dbReference type="HAMAP-Rule" id="MF_00022"/>
    </source>
</evidence>
<evidence type="ECO:0000256" key="9">
    <source>
        <dbReference type="ARBA" id="ARBA00023146"/>
    </source>
</evidence>
<dbReference type="SUPFAM" id="SSF52374">
    <property type="entry name" value="Nucleotidylyl transferase"/>
    <property type="match status" value="1"/>
</dbReference>
<comment type="subcellular location">
    <subcellularLocation>
        <location evidence="1 10">Cytoplasm</location>
    </subcellularLocation>
</comment>
<dbReference type="GO" id="GO:0000049">
    <property type="term" value="F:tRNA binding"/>
    <property type="evidence" value="ECO:0007669"/>
    <property type="project" value="InterPro"/>
</dbReference>
<dbReference type="GO" id="GO:0006424">
    <property type="term" value="P:glutamyl-tRNA aminoacylation"/>
    <property type="evidence" value="ECO:0007669"/>
    <property type="project" value="UniProtKB-UniRule"/>
</dbReference>
<evidence type="ECO:0000259" key="11">
    <source>
        <dbReference type="Pfam" id="PF00749"/>
    </source>
</evidence>
<dbReference type="SUPFAM" id="SSF48163">
    <property type="entry name" value="An anticodon-binding domain of class I aminoacyl-tRNA synthetases"/>
    <property type="match status" value="1"/>
</dbReference>
<evidence type="ECO:0000256" key="3">
    <source>
        <dbReference type="ARBA" id="ARBA00011245"/>
    </source>
</evidence>
<evidence type="ECO:0000256" key="1">
    <source>
        <dbReference type="ARBA" id="ARBA00004496"/>
    </source>
</evidence>
<dbReference type="GO" id="GO:0005829">
    <property type="term" value="C:cytosol"/>
    <property type="evidence" value="ECO:0007669"/>
    <property type="project" value="TreeGrafter"/>
</dbReference>
<dbReference type="NCBIfam" id="TIGR00464">
    <property type="entry name" value="gltX_bact"/>
    <property type="match status" value="1"/>
</dbReference>
<dbReference type="InterPro" id="IPR000924">
    <property type="entry name" value="Glu/Gln-tRNA-synth"/>
</dbReference>
<accession>A0A7V4E3E9</accession>
<name>A0A7V4E3E9_UNCW3</name>
<feature type="domain" description="Glutamyl/glutaminyl-tRNA synthetase class Ib catalytic" evidence="11">
    <location>
        <begin position="1"/>
        <end position="310"/>
    </location>
</feature>
<dbReference type="InterPro" id="IPR033910">
    <property type="entry name" value="GluRS_core"/>
</dbReference>
<protein>
    <recommendedName>
        <fullName evidence="10">Glutamate--tRNA ligase</fullName>
        <ecNumber evidence="10">6.1.1.17</ecNumber>
    </recommendedName>
    <alternativeName>
        <fullName evidence="10">Glutamyl-tRNA synthetase</fullName>
        <shortName evidence="10">GluRS</shortName>
    </alternativeName>
</protein>
<dbReference type="InterPro" id="IPR014729">
    <property type="entry name" value="Rossmann-like_a/b/a_fold"/>
</dbReference>
<dbReference type="CDD" id="cd00808">
    <property type="entry name" value="GluRS_core"/>
    <property type="match status" value="1"/>
</dbReference>
<feature type="short sequence motif" description="'KMSKS' region" evidence="10">
    <location>
        <begin position="241"/>
        <end position="245"/>
    </location>
</feature>
<dbReference type="Gene3D" id="3.40.50.620">
    <property type="entry name" value="HUPs"/>
    <property type="match status" value="1"/>
</dbReference>
<dbReference type="Gene3D" id="1.10.10.350">
    <property type="match status" value="1"/>
</dbReference>
<dbReference type="InterPro" id="IPR049940">
    <property type="entry name" value="GluQ/Sye"/>
</dbReference>
<dbReference type="FunFam" id="3.40.50.620:FF:000007">
    <property type="entry name" value="Glutamate--tRNA ligase"/>
    <property type="match status" value="1"/>
</dbReference>
<dbReference type="AlphaFoldDB" id="A0A7V4E3E9"/>
<dbReference type="InterPro" id="IPR020751">
    <property type="entry name" value="aa-tRNA-synth_I_codon-bd_sub2"/>
</dbReference>
<proteinExistence type="inferred from homology"/>
<evidence type="ECO:0000256" key="2">
    <source>
        <dbReference type="ARBA" id="ARBA00007894"/>
    </source>
</evidence>
<comment type="subunit">
    <text evidence="3 10">Monomer.</text>
</comment>
<dbReference type="Pfam" id="PF00749">
    <property type="entry name" value="tRNA-synt_1c"/>
    <property type="match status" value="1"/>
</dbReference>
<dbReference type="InterPro" id="IPR008925">
    <property type="entry name" value="aa_tRNA-synth_I_cd-bd_sf"/>
</dbReference>
<reference evidence="13" key="1">
    <citation type="journal article" date="2020" name="mSystems">
        <title>Genome- and Community-Level Interaction Insights into Carbon Utilization and Element Cycling Functions of Hydrothermarchaeota in Hydrothermal Sediment.</title>
        <authorList>
            <person name="Zhou Z."/>
            <person name="Liu Y."/>
            <person name="Xu W."/>
            <person name="Pan J."/>
            <person name="Luo Z.H."/>
            <person name="Li M."/>
        </authorList>
    </citation>
    <scope>NUCLEOTIDE SEQUENCE [LARGE SCALE GENOMIC DNA]</scope>
    <source>
        <strain evidence="13">SpSt-697</strain>
    </source>
</reference>
<dbReference type="HAMAP" id="MF_00022">
    <property type="entry name" value="Glu_tRNA_synth_type1"/>
    <property type="match status" value="1"/>
</dbReference>
<feature type="binding site" evidence="10">
    <location>
        <position position="244"/>
    </location>
    <ligand>
        <name>ATP</name>
        <dbReference type="ChEBI" id="CHEBI:30616"/>
    </ligand>
</feature>
<dbReference type="Pfam" id="PF19269">
    <property type="entry name" value="Anticodon_2"/>
    <property type="match status" value="1"/>
</dbReference>
<dbReference type="InterPro" id="IPR004527">
    <property type="entry name" value="Glu-tRNA-ligase_bac/mito"/>
</dbReference>
<evidence type="ECO:0000259" key="12">
    <source>
        <dbReference type="Pfam" id="PF19269"/>
    </source>
</evidence>
<keyword evidence="4 10" id="KW-0963">Cytoplasm</keyword>
<comment type="catalytic activity">
    <reaction evidence="10">
        <text>tRNA(Glu) + L-glutamate + ATP = L-glutamyl-tRNA(Glu) + AMP + diphosphate</text>
        <dbReference type="Rhea" id="RHEA:23540"/>
        <dbReference type="Rhea" id="RHEA-COMP:9663"/>
        <dbReference type="Rhea" id="RHEA-COMP:9680"/>
        <dbReference type="ChEBI" id="CHEBI:29985"/>
        <dbReference type="ChEBI" id="CHEBI:30616"/>
        <dbReference type="ChEBI" id="CHEBI:33019"/>
        <dbReference type="ChEBI" id="CHEBI:78442"/>
        <dbReference type="ChEBI" id="CHEBI:78520"/>
        <dbReference type="ChEBI" id="CHEBI:456215"/>
        <dbReference type="EC" id="6.1.1.17"/>
    </reaction>
</comment>
<evidence type="ECO:0000256" key="8">
    <source>
        <dbReference type="ARBA" id="ARBA00022917"/>
    </source>
</evidence>
<comment type="caution">
    <text evidence="10">Lacks conserved residue(s) required for the propagation of feature annotation.</text>
</comment>
<dbReference type="PANTHER" id="PTHR43311">
    <property type="entry name" value="GLUTAMATE--TRNA LIGASE"/>
    <property type="match status" value="1"/>
</dbReference>
<comment type="caution">
    <text evidence="13">The sequence shown here is derived from an EMBL/GenBank/DDBJ whole genome shotgun (WGS) entry which is preliminary data.</text>
</comment>
<evidence type="ECO:0000256" key="4">
    <source>
        <dbReference type="ARBA" id="ARBA00022490"/>
    </source>
</evidence>
<dbReference type="InterPro" id="IPR045462">
    <property type="entry name" value="aa-tRNA-synth_I_cd-bd"/>
</dbReference>
<comment type="function">
    <text evidence="10">Catalyzes the attachment of glutamate to tRNA(Glu) in a two-step reaction: glutamate is first activated by ATP to form Glu-AMP and then transferred to the acceptor end of tRNA(Glu).</text>
</comment>
<evidence type="ECO:0000256" key="5">
    <source>
        <dbReference type="ARBA" id="ARBA00022598"/>
    </source>
</evidence>
<dbReference type="PRINTS" id="PR00987">
    <property type="entry name" value="TRNASYNTHGLU"/>
</dbReference>
<dbReference type="EMBL" id="DTDR01000125">
    <property type="protein sequence ID" value="HGK63962.1"/>
    <property type="molecule type" value="Genomic_DNA"/>
</dbReference>
<dbReference type="GO" id="GO:0005524">
    <property type="term" value="F:ATP binding"/>
    <property type="evidence" value="ECO:0007669"/>
    <property type="project" value="UniProtKB-UniRule"/>
</dbReference>
<evidence type="ECO:0000256" key="6">
    <source>
        <dbReference type="ARBA" id="ARBA00022741"/>
    </source>
</evidence>